<name>A0ABY6B3V8_9BURK</name>
<dbReference type="Proteomes" id="UP001064933">
    <property type="component" value="Chromosome"/>
</dbReference>
<organism evidence="2 3">
    <name type="scientific">Roseateles amylovorans</name>
    <dbReference type="NCBI Taxonomy" id="2978473"/>
    <lineage>
        <taxon>Bacteria</taxon>
        <taxon>Pseudomonadati</taxon>
        <taxon>Pseudomonadota</taxon>
        <taxon>Betaproteobacteria</taxon>
        <taxon>Burkholderiales</taxon>
        <taxon>Sphaerotilaceae</taxon>
        <taxon>Roseateles</taxon>
    </lineage>
</organism>
<gene>
    <name evidence="2" type="ORF">N4261_08310</name>
</gene>
<evidence type="ECO:0000256" key="1">
    <source>
        <dbReference type="SAM" id="MobiDB-lite"/>
    </source>
</evidence>
<dbReference type="RefSeq" id="WP_261759688.1">
    <property type="nucleotide sequence ID" value="NZ_CP104562.2"/>
</dbReference>
<feature type="compositionally biased region" description="Basic and acidic residues" evidence="1">
    <location>
        <begin position="79"/>
        <end position="104"/>
    </location>
</feature>
<evidence type="ECO:0000313" key="2">
    <source>
        <dbReference type="EMBL" id="UXH79870.1"/>
    </source>
</evidence>
<keyword evidence="3" id="KW-1185">Reference proteome</keyword>
<dbReference type="EMBL" id="CP104562">
    <property type="protein sequence ID" value="UXH79870.1"/>
    <property type="molecule type" value="Genomic_DNA"/>
</dbReference>
<accession>A0ABY6B3V8</accession>
<feature type="region of interest" description="Disordered" evidence="1">
    <location>
        <begin position="73"/>
        <end position="104"/>
    </location>
</feature>
<evidence type="ECO:0000313" key="3">
    <source>
        <dbReference type="Proteomes" id="UP001064933"/>
    </source>
</evidence>
<proteinExistence type="predicted"/>
<protein>
    <submittedName>
        <fullName evidence="2">Uncharacterized protein</fullName>
    </submittedName>
</protein>
<reference evidence="2" key="1">
    <citation type="submission" date="2022-10" db="EMBL/GenBank/DDBJ databases">
        <title>Characterization and whole genome sequencing of a new Roseateles species, isolated from fresh water.</title>
        <authorList>
            <person name="Guliayeva D.Y."/>
            <person name="Akhremchuk A.E."/>
            <person name="Sikolenko M.A."/>
            <person name="Valentovich L.N."/>
            <person name="Sidarenka A.V."/>
        </authorList>
    </citation>
    <scope>NUCLEOTIDE SEQUENCE</scope>
    <source>
        <strain evidence="2">BIM B-1768</strain>
    </source>
</reference>
<sequence length="104" mass="11421">MRPDRDPPPHEQIYGLDLTEADLQILGGLPFDPARVSPLTLATMDRLLRLGYVERAPDSQAWRLTAKGTMTMTLVSRPGTEDRAPVDDGGRPDPSPRDARGRAS</sequence>